<evidence type="ECO:0000256" key="1">
    <source>
        <dbReference type="SAM" id="Phobius"/>
    </source>
</evidence>
<comment type="caution">
    <text evidence="2">The sequence shown here is derived from an EMBL/GenBank/DDBJ whole genome shotgun (WGS) entry which is preliminary data.</text>
</comment>
<organism evidence="2 3">
    <name type="scientific">Glaciecola siphonariae</name>
    <dbReference type="NCBI Taxonomy" id="521012"/>
    <lineage>
        <taxon>Bacteria</taxon>
        <taxon>Pseudomonadati</taxon>
        <taxon>Pseudomonadota</taxon>
        <taxon>Gammaproteobacteria</taxon>
        <taxon>Alteromonadales</taxon>
        <taxon>Alteromonadaceae</taxon>
        <taxon>Glaciecola</taxon>
    </lineage>
</organism>
<keyword evidence="1" id="KW-1133">Transmembrane helix</keyword>
<reference evidence="3" key="1">
    <citation type="journal article" date="2019" name="Int. J. Syst. Evol. Microbiol.">
        <title>The Global Catalogue of Microorganisms (GCM) 10K type strain sequencing project: providing services to taxonomists for standard genome sequencing and annotation.</title>
        <authorList>
            <consortium name="The Broad Institute Genomics Platform"/>
            <consortium name="The Broad Institute Genome Sequencing Center for Infectious Disease"/>
            <person name="Wu L."/>
            <person name="Ma J."/>
        </authorList>
    </citation>
    <scope>NUCLEOTIDE SEQUENCE [LARGE SCALE GENOMIC DNA]</scope>
    <source>
        <strain evidence="3">KACC 12507</strain>
    </source>
</reference>
<dbReference type="RefSeq" id="WP_382408402.1">
    <property type="nucleotide sequence ID" value="NZ_JBHSGU010000003.1"/>
</dbReference>
<feature type="transmembrane region" description="Helical" evidence="1">
    <location>
        <begin position="108"/>
        <end position="132"/>
    </location>
</feature>
<keyword evidence="3" id="KW-1185">Reference proteome</keyword>
<gene>
    <name evidence="2" type="ORF">ACFO4O_10835</name>
</gene>
<dbReference type="Proteomes" id="UP001595897">
    <property type="component" value="Unassembled WGS sequence"/>
</dbReference>
<proteinExistence type="predicted"/>
<name>A0ABV9LVV1_9ALTE</name>
<evidence type="ECO:0000313" key="2">
    <source>
        <dbReference type="EMBL" id="MFC4700657.1"/>
    </source>
</evidence>
<evidence type="ECO:0000313" key="3">
    <source>
        <dbReference type="Proteomes" id="UP001595897"/>
    </source>
</evidence>
<sequence>MISIYGGSSVLFLLMSVSNKEQEEATLELALGRSKRTFKEKQISQYSDMMFSWTLGVILTVDILFHPYNAVLGVILICLNAFGVLVTIESKSDIKFKGTVLEKPIFRIVILVGGILMVSVALLNVFVGDWVWPYPFIF</sequence>
<protein>
    <submittedName>
        <fullName evidence="2">Uncharacterized protein</fullName>
    </submittedName>
</protein>
<feature type="transmembrane region" description="Helical" evidence="1">
    <location>
        <begin position="70"/>
        <end position="88"/>
    </location>
</feature>
<dbReference type="EMBL" id="JBHSGU010000003">
    <property type="protein sequence ID" value="MFC4700657.1"/>
    <property type="molecule type" value="Genomic_DNA"/>
</dbReference>
<keyword evidence="1" id="KW-0472">Membrane</keyword>
<keyword evidence="1" id="KW-0812">Transmembrane</keyword>
<accession>A0ABV9LVV1</accession>